<dbReference type="SUPFAM" id="SSF103473">
    <property type="entry name" value="MFS general substrate transporter"/>
    <property type="match status" value="2"/>
</dbReference>
<feature type="transmembrane region" description="Helical" evidence="6">
    <location>
        <begin position="488"/>
        <end position="508"/>
    </location>
</feature>
<gene>
    <name evidence="8" type="ORF">EJ05DRAFT_434887</name>
</gene>
<feature type="domain" description="Major facilitator superfamily (MFS) profile" evidence="7">
    <location>
        <begin position="23"/>
        <end position="511"/>
    </location>
</feature>
<evidence type="ECO:0000256" key="1">
    <source>
        <dbReference type="ARBA" id="ARBA00004141"/>
    </source>
</evidence>
<dbReference type="PROSITE" id="PS50850">
    <property type="entry name" value="MFS"/>
    <property type="match status" value="1"/>
</dbReference>
<feature type="transmembrane region" description="Helical" evidence="6">
    <location>
        <begin position="87"/>
        <end position="107"/>
    </location>
</feature>
<feature type="transmembrane region" description="Helical" evidence="6">
    <location>
        <begin position="319"/>
        <end position="339"/>
    </location>
</feature>
<dbReference type="Proteomes" id="UP000799437">
    <property type="component" value="Unassembled WGS sequence"/>
</dbReference>
<feature type="transmembrane region" description="Helical" evidence="6">
    <location>
        <begin position="346"/>
        <end position="369"/>
    </location>
</feature>
<dbReference type="GeneID" id="54482729"/>
<dbReference type="Pfam" id="PF07690">
    <property type="entry name" value="MFS_1"/>
    <property type="match status" value="1"/>
</dbReference>
<dbReference type="InterPro" id="IPR036259">
    <property type="entry name" value="MFS_trans_sf"/>
</dbReference>
<evidence type="ECO:0000256" key="5">
    <source>
        <dbReference type="ARBA" id="ARBA00023136"/>
    </source>
</evidence>
<dbReference type="OrthoDB" id="10021397at2759"/>
<feature type="transmembrane region" description="Helical" evidence="6">
    <location>
        <begin position="413"/>
        <end position="433"/>
    </location>
</feature>
<evidence type="ECO:0000256" key="3">
    <source>
        <dbReference type="ARBA" id="ARBA00022692"/>
    </source>
</evidence>
<feature type="transmembrane region" description="Helical" evidence="6">
    <location>
        <begin position="20"/>
        <end position="46"/>
    </location>
</feature>
<comment type="subcellular location">
    <subcellularLocation>
        <location evidence="1">Membrane</location>
        <topology evidence="1">Multi-pass membrane protein</topology>
    </subcellularLocation>
</comment>
<dbReference type="EMBL" id="ML996567">
    <property type="protein sequence ID" value="KAF2761484.1"/>
    <property type="molecule type" value="Genomic_DNA"/>
</dbReference>
<feature type="transmembrane region" description="Helical" evidence="6">
    <location>
        <begin position="113"/>
        <end position="134"/>
    </location>
</feature>
<keyword evidence="4 6" id="KW-1133">Transmembrane helix</keyword>
<dbReference type="PANTHER" id="PTHR23501:SF193">
    <property type="entry name" value="MULTIDRUG TRANSPORTER, PUTATIVE (AFU_ORTHOLOGUE AFUA_8G00940)-RELATED"/>
    <property type="match status" value="1"/>
</dbReference>
<accession>A0A6A6WHC4</accession>
<feature type="transmembrane region" description="Helical" evidence="6">
    <location>
        <begin position="58"/>
        <end position="75"/>
    </location>
</feature>
<sequence>MKSDSITVTKEPEWAYGFQLLNILAAVTIVSFLMLLDGTIVVAAVPRITDDFNSLKDIGWYGAAYQLGSAVFQPLTGKIYMNFIPKWSFLAFFIIFEIGSLICGVVSTSGMLIGGRVVAGVGTSGMLNGTMLIIAECVPMQKRPSRSPHVPKPFLGLALGPLIGGALTEYSTWRWCFYLNLPLGGLVAAMLVFVRIPMQHPRPPPLSTIRKIHTVLDLTGFAIFAPALVMLLLALQGGGTTWSWNSSQVIGLFCGAGATFIVFLYWNYRKGMTAMLPFSIAGQQTVWTSCLVYGLFMGNLYTASYWVPVYFQGVKGVSPLLSGVYILPMIISHVCAALCSGPIVKIVGYYVPIAMFAAILLTIGSGLMATFSPDTSTGKWIGYQIIYGVGRGLGLQMPLIAVQSTVLPQQLPIAMALVIFSQSFGAAMMLSFAETIYSNSFKTLIAKYAPLVNAWSVIDAGATMFRSIVPGTELRGVLTAYAESIDRVFYLAAGMGVGCFFFAAGMGWKTLKKKATPSKA</sequence>
<dbReference type="GO" id="GO:0005886">
    <property type="term" value="C:plasma membrane"/>
    <property type="evidence" value="ECO:0007669"/>
    <property type="project" value="TreeGrafter"/>
</dbReference>
<reference evidence="8" key="1">
    <citation type="journal article" date="2020" name="Stud. Mycol.">
        <title>101 Dothideomycetes genomes: a test case for predicting lifestyles and emergence of pathogens.</title>
        <authorList>
            <person name="Haridas S."/>
            <person name="Albert R."/>
            <person name="Binder M."/>
            <person name="Bloem J."/>
            <person name="Labutti K."/>
            <person name="Salamov A."/>
            <person name="Andreopoulos B."/>
            <person name="Baker S."/>
            <person name="Barry K."/>
            <person name="Bills G."/>
            <person name="Bluhm B."/>
            <person name="Cannon C."/>
            <person name="Castanera R."/>
            <person name="Culley D."/>
            <person name="Daum C."/>
            <person name="Ezra D."/>
            <person name="Gonzalez J."/>
            <person name="Henrissat B."/>
            <person name="Kuo A."/>
            <person name="Liang C."/>
            <person name="Lipzen A."/>
            <person name="Lutzoni F."/>
            <person name="Magnuson J."/>
            <person name="Mondo S."/>
            <person name="Nolan M."/>
            <person name="Ohm R."/>
            <person name="Pangilinan J."/>
            <person name="Park H.-J."/>
            <person name="Ramirez L."/>
            <person name="Alfaro M."/>
            <person name="Sun H."/>
            <person name="Tritt A."/>
            <person name="Yoshinaga Y."/>
            <person name="Zwiers L.-H."/>
            <person name="Turgeon B."/>
            <person name="Goodwin S."/>
            <person name="Spatafora J."/>
            <person name="Crous P."/>
            <person name="Grigoriev I."/>
        </authorList>
    </citation>
    <scope>NUCLEOTIDE SEQUENCE</scope>
    <source>
        <strain evidence="8">CBS 121739</strain>
    </source>
</reference>
<dbReference type="FunFam" id="1.20.1250.20:FF:000196">
    <property type="entry name" value="MFS toxin efflux pump (AflT)"/>
    <property type="match status" value="1"/>
</dbReference>
<dbReference type="InterPro" id="IPR011701">
    <property type="entry name" value="MFS"/>
</dbReference>
<feature type="transmembrane region" description="Helical" evidence="6">
    <location>
        <begin position="215"/>
        <end position="235"/>
    </location>
</feature>
<evidence type="ECO:0000313" key="8">
    <source>
        <dbReference type="EMBL" id="KAF2761484.1"/>
    </source>
</evidence>
<evidence type="ECO:0000256" key="6">
    <source>
        <dbReference type="SAM" id="Phobius"/>
    </source>
</evidence>
<dbReference type="PANTHER" id="PTHR23501">
    <property type="entry name" value="MAJOR FACILITATOR SUPERFAMILY"/>
    <property type="match status" value="1"/>
</dbReference>
<dbReference type="Gene3D" id="1.20.1720.10">
    <property type="entry name" value="Multidrug resistance protein D"/>
    <property type="match status" value="1"/>
</dbReference>
<feature type="transmembrane region" description="Helical" evidence="6">
    <location>
        <begin position="286"/>
        <end position="307"/>
    </location>
</feature>
<evidence type="ECO:0000313" key="9">
    <source>
        <dbReference type="Proteomes" id="UP000799437"/>
    </source>
</evidence>
<keyword evidence="3 6" id="KW-0812">Transmembrane</keyword>
<dbReference type="GO" id="GO:0022857">
    <property type="term" value="F:transmembrane transporter activity"/>
    <property type="evidence" value="ECO:0007669"/>
    <property type="project" value="InterPro"/>
</dbReference>
<keyword evidence="9" id="KW-1185">Reference proteome</keyword>
<name>A0A6A6WHC4_9PEZI</name>
<protein>
    <submittedName>
        <fullName evidence="8">Putative MFS multidrug transporter</fullName>
    </submittedName>
</protein>
<dbReference type="CDD" id="cd17502">
    <property type="entry name" value="MFS_Azr1_MDR_like"/>
    <property type="match status" value="1"/>
</dbReference>
<dbReference type="Gene3D" id="1.20.1250.20">
    <property type="entry name" value="MFS general substrate transporter like domains"/>
    <property type="match status" value="1"/>
</dbReference>
<dbReference type="RefSeq" id="XP_033603935.1">
    <property type="nucleotide sequence ID" value="XM_033741675.1"/>
</dbReference>
<evidence type="ECO:0000256" key="2">
    <source>
        <dbReference type="ARBA" id="ARBA00007520"/>
    </source>
</evidence>
<organism evidence="8 9">
    <name type="scientific">Pseudovirgaria hyperparasitica</name>
    <dbReference type="NCBI Taxonomy" id="470096"/>
    <lineage>
        <taxon>Eukaryota</taxon>
        <taxon>Fungi</taxon>
        <taxon>Dikarya</taxon>
        <taxon>Ascomycota</taxon>
        <taxon>Pezizomycotina</taxon>
        <taxon>Dothideomycetes</taxon>
        <taxon>Dothideomycetes incertae sedis</taxon>
        <taxon>Acrospermales</taxon>
        <taxon>Acrospermaceae</taxon>
        <taxon>Pseudovirgaria</taxon>
    </lineage>
</organism>
<feature type="transmembrane region" description="Helical" evidence="6">
    <location>
        <begin position="177"/>
        <end position="194"/>
    </location>
</feature>
<proteinExistence type="inferred from homology"/>
<comment type="similarity">
    <text evidence="2">Belongs to the major facilitator superfamily. TCR/Tet family.</text>
</comment>
<dbReference type="InterPro" id="IPR020846">
    <property type="entry name" value="MFS_dom"/>
</dbReference>
<evidence type="ECO:0000259" key="7">
    <source>
        <dbReference type="PROSITE" id="PS50850"/>
    </source>
</evidence>
<keyword evidence="5 6" id="KW-0472">Membrane</keyword>
<feature type="transmembrane region" description="Helical" evidence="6">
    <location>
        <begin position="381"/>
        <end position="401"/>
    </location>
</feature>
<evidence type="ECO:0000256" key="4">
    <source>
        <dbReference type="ARBA" id="ARBA00022989"/>
    </source>
</evidence>
<feature type="transmembrane region" description="Helical" evidence="6">
    <location>
        <begin position="247"/>
        <end position="266"/>
    </location>
</feature>
<dbReference type="AlphaFoldDB" id="A0A6A6WHC4"/>